<dbReference type="PROSITE" id="PS50011">
    <property type="entry name" value="PROTEIN_KINASE_DOM"/>
    <property type="match status" value="1"/>
</dbReference>
<comment type="catalytic activity">
    <reaction evidence="8">
        <text>L-seryl-[protein] + ATP = O-phospho-L-seryl-[protein] + ADP + H(+)</text>
        <dbReference type="Rhea" id="RHEA:17989"/>
        <dbReference type="Rhea" id="RHEA-COMP:9863"/>
        <dbReference type="Rhea" id="RHEA-COMP:11604"/>
        <dbReference type="ChEBI" id="CHEBI:15378"/>
        <dbReference type="ChEBI" id="CHEBI:29999"/>
        <dbReference type="ChEBI" id="CHEBI:30616"/>
        <dbReference type="ChEBI" id="CHEBI:83421"/>
        <dbReference type="ChEBI" id="CHEBI:456216"/>
        <dbReference type="EC" id="2.7.11.1"/>
    </reaction>
</comment>
<dbReference type="Proteomes" id="UP001271007">
    <property type="component" value="Unassembled WGS sequence"/>
</dbReference>
<dbReference type="SUPFAM" id="SSF56112">
    <property type="entry name" value="Protein kinase-like (PK-like)"/>
    <property type="match status" value="1"/>
</dbReference>
<dbReference type="Gene3D" id="3.30.200.20">
    <property type="entry name" value="Phosphorylase Kinase, domain 1"/>
    <property type="match status" value="1"/>
</dbReference>
<dbReference type="GO" id="GO:0050684">
    <property type="term" value="P:regulation of mRNA processing"/>
    <property type="evidence" value="ECO:0007669"/>
    <property type="project" value="TreeGrafter"/>
</dbReference>
<keyword evidence="5" id="KW-0418">Kinase</keyword>
<dbReference type="EC" id="2.7.11.1" evidence="1"/>
<keyword evidence="4" id="KW-0547">Nucleotide-binding</keyword>
<protein>
    <recommendedName>
        <fullName evidence="1">non-specific serine/threonine protein kinase</fullName>
        <ecNumber evidence="1">2.7.11.1</ecNumber>
    </recommendedName>
</protein>
<reference evidence="10" key="1">
    <citation type="submission" date="2023-04" db="EMBL/GenBank/DDBJ databases">
        <title>Black Yeasts Isolated from many extreme environments.</title>
        <authorList>
            <person name="Coleine C."/>
            <person name="Stajich J.E."/>
            <person name="Selbmann L."/>
        </authorList>
    </citation>
    <scope>NUCLEOTIDE SEQUENCE</scope>
    <source>
        <strain evidence="10">CCFEE 5312</strain>
    </source>
</reference>
<evidence type="ECO:0000313" key="10">
    <source>
        <dbReference type="EMBL" id="KAK3050157.1"/>
    </source>
</evidence>
<name>A0AAJ0DAN8_9PEZI</name>
<feature type="domain" description="Protein kinase" evidence="9">
    <location>
        <begin position="63"/>
        <end position="346"/>
    </location>
</feature>
<evidence type="ECO:0000256" key="8">
    <source>
        <dbReference type="ARBA" id="ARBA00048679"/>
    </source>
</evidence>
<dbReference type="InterPro" id="IPR000719">
    <property type="entry name" value="Prot_kinase_dom"/>
</dbReference>
<accession>A0AAJ0DAN8</accession>
<dbReference type="PANTHER" id="PTHR47634:SF9">
    <property type="entry name" value="PROTEIN KINASE DOMAIN-CONTAINING PROTEIN-RELATED"/>
    <property type="match status" value="1"/>
</dbReference>
<dbReference type="GO" id="GO:0005524">
    <property type="term" value="F:ATP binding"/>
    <property type="evidence" value="ECO:0007669"/>
    <property type="project" value="UniProtKB-KW"/>
</dbReference>
<evidence type="ECO:0000256" key="6">
    <source>
        <dbReference type="ARBA" id="ARBA00022840"/>
    </source>
</evidence>
<dbReference type="InterPro" id="IPR051334">
    <property type="entry name" value="SRPK"/>
</dbReference>
<keyword evidence="2" id="KW-0723">Serine/threonine-protein kinase</keyword>
<dbReference type="Pfam" id="PF00069">
    <property type="entry name" value="Pkinase"/>
    <property type="match status" value="1"/>
</dbReference>
<sequence>MRSSNLLLGPPFISSKARAMATATSPDLQRLDPSVLIEEEIVPGYKAEDYYPVHVGEIFKQRYKTIGKLGYGSASTVWLCRDLDKQNEFKALKLYINRSKVHRELPIYEHINSLRSEHEGRNHVRKLIEAFEVQGPHGRHICLVHEPMGMSLDEDNSVFTDLERQAAEHPSPCKRADNRTIYPSWLLPLRPGLPAISDLSEARFGESDHTDHIMPDRYRAPEVILGMPWSYPVDTWSLAMVIWDLFEGKPMLPARNPDGQYSERYHLAQLVAILGPPPLEFIQASERSKRFWDSDGNWIAEVPIPNISLDTAETRLDGKEKDEFLAFMRKMLQWKPEDRGSCHDIF</sequence>
<evidence type="ECO:0000256" key="3">
    <source>
        <dbReference type="ARBA" id="ARBA00022679"/>
    </source>
</evidence>
<proteinExistence type="predicted"/>
<dbReference type="GO" id="GO:0004674">
    <property type="term" value="F:protein serine/threonine kinase activity"/>
    <property type="evidence" value="ECO:0007669"/>
    <property type="project" value="UniProtKB-KW"/>
</dbReference>
<dbReference type="Gene3D" id="1.10.510.10">
    <property type="entry name" value="Transferase(Phosphotransferase) domain 1"/>
    <property type="match status" value="1"/>
</dbReference>
<evidence type="ECO:0000259" key="9">
    <source>
        <dbReference type="PROSITE" id="PS50011"/>
    </source>
</evidence>
<comment type="catalytic activity">
    <reaction evidence="7">
        <text>L-threonyl-[protein] + ATP = O-phospho-L-threonyl-[protein] + ADP + H(+)</text>
        <dbReference type="Rhea" id="RHEA:46608"/>
        <dbReference type="Rhea" id="RHEA-COMP:11060"/>
        <dbReference type="Rhea" id="RHEA-COMP:11605"/>
        <dbReference type="ChEBI" id="CHEBI:15378"/>
        <dbReference type="ChEBI" id="CHEBI:30013"/>
        <dbReference type="ChEBI" id="CHEBI:30616"/>
        <dbReference type="ChEBI" id="CHEBI:61977"/>
        <dbReference type="ChEBI" id="CHEBI:456216"/>
        <dbReference type="EC" id="2.7.11.1"/>
    </reaction>
</comment>
<dbReference type="GO" id="GO:0000245">
    <property type="term" value="P:spliceosomal complex assembly"/>
    <property type="evidence" value="ECO:0007669"/>
    <property type="project" value="TreeGrafter"/>
</dbReference>
<evidence type="ECO:0000256" key="2">
    <source>
        <dbReference type="ARBA" id="ARBA00022527"/>
    </source>
</evidence>
<evidence type="ECO:0000256" key="7">
    <source>
        <dbReference type="ARBA" id="ARBA00047899"/>
    </source>
</evidence>
<evidence type="ECO:0000256" key="1">
    <source>
        <dbReference type="ARBA" id="ARBA00012513"/>
    </source>
</evidence>
<keyword evidence="11" id="KW-1185">Reference proteome</keyword>
<dbReference type="PANTHER" id="PTHR47634">
    <property type="entry name" value="PROTEIN KINASE DOMAIN-CONTAINING PROTEIN-RELATED"/>
    <property type="match status" value="1"/>
</dbReference>
<gene>
    <name evidence="10" type="ORF">LTR09_008546</name>
</gene>
<keyword evidence="3" id="KW-0808">Transferase</keyword>
<dbReference type="AlphaFoldDB" id="A0AAJ0DAN8"/>
<keyword evidence="6" id="KW-0067">ATP-binding</keyword>
<evidence type="ECO:0000313" key="11">
    <source>
        <dbReference type="Proteomes" id="UP001271007"/>
    </source>
</evidence>
<dbReference type="SMART" id="SM00220">
    <property type="entry name" value="S_TKc"/>
    <property type="match status" value="1"/>
</dbReference>
<evidence type="ECO:0000256" key="5">
    <source>
        <dbReference type="ARBA" id="ARBA00022777"/>
    </source>
</evidence>
<evidence type="ECO:0000256" key="4">
    <source>
        <dbReference type="ARBA" id="ARBA00022741"/>
    </source>
</evidence>
<comment type="caution">
    <text evidence="10">The sequence shown here is derived from an EMBL/GenBank/DDBJ whole genome shotgun (WGS) entry which is preliminary data.</text>
</comment>
<dbReference type="InterPro" id="IPR011009">
    <property type="entry name" value="Kinase-like_dom_sf"/>
</dbReference>
<organism evidence="10 11">
    <name type="scientific">Extremus antarcticus</name>
    <dbReference type="NCBI Taxonomy" id="702011"/>
    <lineage>
        <taxon>Eukaryota</taxon>
        <taxon>Fungi</taxon>
        <taxon>Dikarya</taxon>
        <taxon>Ascomycota</taxon>
        <taxon>Pezizomycotina</taxon>
        <taxon>Dothideomycetes</taxon>
        <taxon>Dothideomycetidae</taxon>
        <taxon>Mycosphaerellales</taxon>
        <taxon>Extremaceae</taxon>
        <taxon>Extremus</taxon>
    </lineage>
</organism>
<dbReference type="EMBL" id="JAWDJX010000034">
    <property type="protein sequence ID" value="KAK3050157.1"/>
    <property type="molecule type" value="Genomic_DNA"/>
</dbReference>